<keyword evidence="2" id="KW-0812">Transmembrane</keyword>
<dbReference type="OrthoDB" id="4365276at2759"/>
<evidence type="ECO:0000256" key="2">
    <source>
        <dbReference type="SAM" id="Phobius"/>
    </source>
</evidence>
<keyword evidence="2" id="KW-0472">Membrane</keyword>
<dbReference type="Proteomes" id="UP000042958">
    <property type="component" value="Unassembled WGS sequence"/>
</dbReference>
<dbReference type="EMBL" id="CDHK01000015">
    <property type="protein sequence ID" value="CEJ62300.1"/>
    <property type="molecule type" value="Genomic_DNA"/>
</dbReference>
<feature type="compositionally biased region" description="Low complexity" evidence="1">
    <location>
        <begin position="168"/>
        <end position="183"/>
    </location>
</feature>
<name>A0A0F7U3L7_PENBI</name>
<gene>
    <name evidence="3" type="ORF">PMG11_10802</name>
</gene>
<feature type="compositionally biased region" description="Basic and acidic residues" evidence="1">
    <location>
        <begin position="211"/>
        <end position="232"/>
    </location>
</feature>
<evidence type="ECO:0000313" key="4">
    <source>
        <dbReference type="Proteomes" id="UP000042958"/>
    </source>
</evidence>
<proteinExistence type="predicted"/>
<keyword evidence="4" id="KW-1185">Reference proteome</keyword>
<evidence type="ECO:0000313" key="3">
    <source>
        <dbReference type="EMBL" id="CEJ62300.1"/>
    </source>
</evidence>
<protein>
    <submittedName>
        <fullName evidence="3">Uncharacterized protein</fullName>
    </submittedName>
</protein>
<accession>A0A0F7U3L7</accession>
<feature type="compositionally biased region" description="Low complexity" evidence="1">
    <location>
        <begin position="254"/>
        <end position="277"/>
    </location>
</feature>
<dbReference type="AlphaFoldDB" id="A0A0F7U3L7"/>
<dbReference type="STRING" id="104259.A0A0F7U3L7"/>
<reference evidence="4" key="1">
    <citation type="journal article" date="2015" name="Genome Announc.">
        <title>Draft genome sequence of the fungus Penicillium brasilianum MG11.</title>
        <authorList>
            <person name="Horn F."/>
            <person name="Linde J."/>
            <person name="Mattern D.J."/>
            <person name="Walther G."/>
            <person name="Guthke R."/>
            <person name="Brakhage A.A."/>
            <person name="Valiante V."/>
        </authorList>
    </citation>
    <scope>NUCLEOTIDE SEQUENCE [LARGE SCALE GENOMIC DNA]</scope>
    <source>
        <strain evidence="4">MG11</strain>
    </source>
</reference>
<feature type="region of interest" description="Disordered" evidence="1">
    <location>
        <begin position="97"/>
        <end position="283"/>
    </location>
</feature>
<organism evidence="3 4">
    <name type="scientific">Penicillium brasilianum</name>
    <dbReference type="NCBI Taxonomy" id="104259"/>
    <lineage>
        <taxon>Eukaryota</taxon>
        <taxon>Fungi</taxon>
        <taxon>Dikarya</taxon>
        <taxon>Ascomycota</taxon>
        <taxon>Pezizomycotina</taxon>
        <taxon>Eurotiomycetes</taxon>
        <taxon>Eurotiomycetidae</taxon>
        <taxon>Eurotiales</taxon>
        <taxon>Aspergillaceae</taxon>
        <taxon>Penicillium</taxon>
    </lineage>
</organism>
<evidence type="ECO:0000256" key="1">
    <source>
        <dbReference type="SAM" id="MobiDB-lite"/>
    </source>
</evidence>
<feature type="transmembrane region" description="Helical" evidence="2">
    <location>
        <begin position="6"/>
        <end position="28"/>
    </location>
</feature>
<feature type="compositionally biased region" description="Basic residues" evidence="1">
    <location>
        <begin position="152"/>
        <end position="164"/>
    </location>
</feature>
<sequence>MQGNELIALLIGILLLVISIGWLVFCWYRRHVNTGVILHQTRARTHRDRRFANYDLERGLHIPDYPLPKYTRFGWVRPKPRDKDIPREPDHVVLRRLTDEGGHHRGRSFRQGHLSPLYVEPRHPASPIRSQQQQAPQGAREPQQEQHQQQKQGKKQRQRNRNQRNQKDNGQQNNQGKQQNQGKQDNKSQKNKKENENNQGSQGNNPTNQENDQKSKKMDSNKAHSEQPREDQQPGGDWGNQAEWNDQSDNHHVQGGQSNNQNNDDWGQDAQGNNTNNGGDGNW</sequence>
<feature type="compositionally biased region" description="Basic and acidic residues" evidence="1">
    <location>
        <begin position="184"/>
        <end position="196"/>
    </location>
</feature>
<keyword evidence="2" id="KW-1133">Transmembrane helix</keyword>